<evidence type="ECO:0000256" key="1">
    <source>
        <dbReference type="SAM" id="MobiDB-lite"/>
    </source>
</evidence>
<gene>
    <name evidence="2" type="ORF">TRAPUB_5208</name>
</gene>
<feature type="non-terminal residue" evidence="2">
    <location>
        <position position="302"/>
    </location>
</feature>
<dbReference type="STRING" id="154538.A0A1M2V9G2"/>
<sequence>MDRPDDHDQYPSWSPENARWFYPSSSRSANVPGQSSSQQSRDNTIGSLSSPSVSDAQPGPSHPPRPRPAYRGTTAYHPTAALAPASFDPLPSFSTGFPPIPPRSHPFVLSHTGPFIPPSQHSPLAGPLLPSTSNTASGLHVSAPVYPPFLRSEPSSQEGSPELHGPHHPAPLPNPATAASTPKPDKGKKRASEPATGSAPKRAKLTAPRSKAADPVPKLSAKAKGKQPARATAAQLASHTGRQAGASNYTDEDMDALLGLVSEDLPIGQNAWLRITESFNNWARENGRPPRTQKLLKTKYDA</sequence>
<evidence type="ECO:0000313" key="2">
    <source>
        <dbReference type="EMBL" id="OJT04163.1"/>
    </source>
</evidence>
<dbReference type="PANTHER" id="PTHR34409">
    <property type="entry name" value="SET DOMAIN-CONTAINING PROTEIN"/>
    <property type="match status" value="1"/>
</dbReference>
<name>A0A1M2V9G2_TRAPU</name>
<feature type="region of interest" description="Disordered" evidence="1">
    <location>
        <begin position="1"/>
        <end position="248"/>
    </location>
</feature>
<feature type="compositionally biased region" description="Polar residues" evidence="1">
    <location>
        <begin position="23"/>
        <end position="55"/>
    </location>
</feature>
<accession>A0A1M2V9G2</accession>
<protein>
    <submittedName>
        <fullName evidence="2">Uncharacterized protein</fullName>
    </submittedName>
</protein>
<proteinExistence type="predicted"/>
<evidence type="ECO:0000313" key="3">
    <source>
        <dbReference type="Proteomes" id="UP000184267"/>
    </source>
</evidence>
<dbReference type="EMBL" id="MNAD01001558">
    <property type="protein sequence ID" value="OJT04163.1"/>
    <property type="molecule type" value="Genomic_DNA"/>
</dbReference>
<dbReference type="OrthoDB" id="2758145at2759"/>
<feature type="compositionally biased region" description="Polar residues" evidence="1">
    <location>
        <begin position="235"/>
        <end position="248"/>
    </location>
</feature>
<dbReference type="Proteomes" id="UP000184267">
    <property type="component" value="Unassembled WGS sequence"/>
</dbReference>
<organism evidence="2 3">
    <name type="scientific">Trametes pubescens</name>
    <name type="common">White-rot fungus</name>
    <dbReference type="NCBI Taxonomy" id="154538"/>
    <lineage>
        <taxon>Eukaryota</taxon>
        <taxon>Fungi</taxon>
        <taxon>Dikarya</taxon>
        <taxon>Basidiomycota</taxon>
        <taxon>Agaricomycotina</taxon>
        <taxon>Agaricomycetes</taxon>
        <taxon>Polyporales</taxon>
        <taxon>Polyporaceae</taxon>
        <taxon>Trametes</taxon>
    </lineage>
</organism>
<reference evidence="2 3" key="1">
    <citation type="submission" date="2016-10" db="EMBL/GenBank/DDBJ databases">
        <title>Genome sequence of the basidiomycete white-rot fungus Trametes pubescens.</title>
        <authorList>
            <person name="Makela M.R."/>
            <person name="Granchi Z."/>
            <person name="Peng M."/>
            <person name="De Vries R.P."/>
            <person name="Grigoriev I."/>
            <person name="Riley R."/>
            <person name="Hilden K."/>
        </authorList>
    </citation>
    <scope>NUCLEOTIDE SEQUENCE [LARGE SCALE GENOMIC DNA]</scope>
    <source>
        <strain evidence="2 3">FBCC735</strain>
    </source>
</reference>
<keyword evidence="3" id="KW-1185">Reference proteome</keyword>
<comment type="caution">
    <text evidence="2">The sequence shown here is derived from an EMBL/GenBank/DDBJ whole genome shotgun (WGS) entry which is preliminary data.</text>
</comment>
<dbReference type="PANTHER" id="PTHR34409:SF1">
    <property type="entry name" value="MYB-LIKE DOMAIN-CONTAINING PROTEIN"/>
    <property type="match status" value="1"/>
</dbReference>
<dbReference type="AlphaFoldDB" id="A0A1M2V9G2"/>